<gene>
    <name evidence="8" type="ORF">GY24_08280</name>
</gene>
<dbReference type="RefSeq" id="WP_233279272.1">
    <property type="nucleotide sequence ID" value="NZ_MPZN01000021.1"/>
</dbReference>
<dbReference type="InterPro" id="IPR050204">
    <property type="entry name" value="AraC_XylS_family_regulators"/>
</dbReference>
<proteinExistence type="predicted"/>
<feature type="non-terminal residue" evidence="8">
    <location>
        <position position="162"/>
    </location>
</feature>
<dbReference type="Gene3D" id="1.10.10.60">
    <property type="entry name" value="Homeodomain-like"/>
    <property type="match status" value="2"/>
</dbReference>
<accession>A0ABX5AXC9</accession>
<organism evidence="8 9">
    <name type="scientific">Microterricola pindariensis</name>
    <dbReference type="NCBI Taxonomy" id="478010"/>
    <lineage>
        <taxon>Bacteria</taxon>
        <taxon>Bacillati</taxon>
        <taxon>Actinomycetota</taxon>
        <taxon>Actinomycetes</taxon>
        <taxon>Micrococcales</taxon>
        <taxon>Microbacteriaceae</taxon>
        <taxon>Microterricola</taxon>
    </lineage>
</organism>
<evidence type="ECO:0000313" key="8">
    <source>
        <dbReference type="EMBL" id="PPL19044.1"/>
    </source>
</evidence>
<dbReference type="InterPro" id="IPR004026">
    <property type="entry name" value="Ada_DNA_repair_Zn-bd"/>
</dbReference>
<dbReference type="InterPro" id="IPR035451">
    <property type="entry name" value="Ada-like_dom_sf"/>
</dbReference>
<keyword evidence="2" id="KW-0808">Transferase</keyword>
<dbReference type="Pfam" id="PF02805">
    <property type="entry name" value="Ada_Zn_binding"/>
    <property type="match status" value="1"/>
</dbReference>
<comment type="caution">
    <text evidence="8">The sequence shown here is derived from an EMBL/GenBank/DDBJ whole genome shotgun (WGS) entry which is preliminary data.</text>
</comment>
<protein>
    <submittedName>
        <fullName evidence="8">AraC family transcriptional regulator</fullName>
    </submittedName>
</protein>
<keyword evidence="5" id="KW-0010">Activator</keyword>
<dbReference type="Gene3D" id="3.40.10.10">
    <property type="entry name" value="DNA Methylphosphotriester Repair Domain"/>
    <property type="match status" value="1"/>
</dbReference>
<keyword evidence="3" id="KW-0805">Transcription regulation</keyword>
<evidence type="ECO:0000256" key="4">
    <source>
        <dbReference type="ARBA" id="ARBA00023125"/>
    </source>
</evidence>
<reference evidence="8 9" key="1">
    <citation type="journal article" date="2008" name="Int. J. Syst. Evol. Microbiol.">
        <title>Leifsonia pindariensis sp. nov., isolated from the Pindari glacier of the Indian Himalayas, and emended description of the genus Leifsonia.</title>
        <authorList>
            <person name="Reddy G.S."/>
            <person name="Prabagaran S.R."/>
            <person name="Shivaji S."/>
        </authorList>
    </citation>
    <scope>NUCLEOTIDE SEQUENCE [LARGE SCALE GENOMIC DNA]</scope>
    <source>
        <strain evidence="8 9">PON 10</strain>
    </source>
</reference>
<dbReference type="PANTHER" id="PTHR46796:SF6">
    <property type="entry name" value="ARAC SUBFAMILY"/>
    <property type="match status" value="1"/>
</dbReference>
<dbReference type="EMBL" id="MPZN01000021">
    <property type="protein sequence ID" value="PPL19044.1"/>
    <property type="molecule type" value="Genomic_DNA"/>
</dbReference>
<evidence type="ECO:0000256" key="5">
    <source>
        <dbReference type="ARBA" id="ARBA00023159"/>
    </source>
</evidence>
<name>A0ABX5AXC9_9MICO</name>
<dbReference type="SUPFAM" id="SSF46689">
    <property type="entry name" value="Homeodomain-like"/>
    <property type="match status" value="1"/>
</dbReference>
<dbReference type="PROSITE" id="PS01124">
    <property type="entry name" value="HTH_ARAC_FAMILY_2"/>
    <property type="match status" value="1"/>
</dbReference>
<feature type="domain" description="HTH araC/xylS-type" evidence="7">
    <location>
        <begin position="76"/>
        <end position="162"/>
    </location>
</feature>
<dbReference type="InterPro" id="IPR009057">
    <property type="entry name" value="Homeodomain-like_sf"/>
</dbReference>
<sequence>MSARDARFDGQFITGVHSTGIYCRPSCPATTPKAVNVSFYLTAAAAHEAGLRACKRCLPDAVPGSPEWNVRDDLAARAMRLIADGEVERSGVPGLAARLGYTPRHLGRVLQQELGAGPLALARAQRAQTARELLVNTQLPLTDIAFAAGFGSIRQFNETVAA</sequence>
<evidence type="ECO:0000256" key="1">
    <source>
        <dbReference type="ARBA" id="ARBA00001947"/>
    </source>
</evidence>
<keyword evidence="6" id="KW-0804">Transcription</keyword>
<keyword evidence="4" id="KW-0238">DNA-binding</keyword>
<evidence type="ECO:0000313" key="9">
    <source>
        <dbReference type="Proteomes" id="UP000237755"/>
    </source>
</evidence>
<dbReference type="SUPFAM" id="SSF57884">
    <property type="entry name" value="Ada DNA repair protein, N-terminal domain (N-Ada 10)"/>
    <property type="match status" value="1"/>
</dbReference>
<evidence type="ECO:0000259" key="7">
    <source>
        <dbReference type="PROSITE" id="PS01124"/>
    </source>
</evidence>
<dbReference type="InterPro" id="IPR018060">
    <property type="entry name" value="HTH_AraC"/>
</dbReference>
<evidence type="ECO:0000256" key="3">
    <source>
        <dbReference type="ARBA" id="ARBA00023015"/>
    </source>
</evidence>
<keyword evidence="2" id="KW-0489">Methyltransferase</keyword>
<dbReference type="Pfam" id="PF12833">
    <property type="entry name" value="HTH_18"/>
    <property type="match status" value="1"/>
</dbReference>
<dbReference type="SMART" id="SM00342">
    <property type="entry name" value="HTH_ARAC"/>
    <property type="match status" value="1"/>
</dbReference>
<evidence type="ECO:0000256" key="6">
    <source>
        <dbReference type="ARBA" id="ARBA00023163"/>
    </source>
</evidence>
<keyword evidence="9" id="KW-1185">Reference proteome</keyword>
<dbReference type="PANTHER" id="PTHR46796">
    <property type="entry name" value="HTH-TYPE TRANSCRIPTIONAL ACTIVATOR RHAS-RELATED"/>
    <property type="match status" value="1"/>
</dbReference>
<comment type="cofactor">
    <cofactor evidence="1">
        <name>Zn(2+)</name>
        <dbReference type="ChEBI" id="CHEBI:29105"/>
    </cofactor>
</comment>
<dbReference type="Proteomes" id="UP000237755">
    <property type="component" value="Unassembled WGS sequence"/>
</dbReference>
<evidence type="ECO:0000256" key="2">
    <source>
        <dbReference type="ARBA" id="ARBA00022603"/>
    </source>
</evidence>